<dbReference type="RefSeq" id="WP_130597357.1">
    <property type="nucleotide sequence ID" value="NZ_CP036200.1"/>
</dbReference>
<dbReference type="AlphaFoldDB" id="A0A411PDD1"/>
<keyword evidence="3" id="KW-0949">S-adenosyl-L-methionine</keyword>
<feature type="domain" description="DTW" evidence="5">
    <location>
        <begin position="51"/>
        <end position="247"/>
    </location>
</feature>
<sequence length="275" mass="30953">MRSSNKPPQVDVVEQLLKTSPAIKEPVHAVHRLYNYRKALSTKPFTARGKKLIRCPKCLLGVQFCTCEHRKFLSTNISVMLIMYDDEVLKPTNSGRLIADLIPNTSAYLWSRTEPNPDMLAQLADPQYQVFLVFPEQYIGSQQAIYNQIDASVLAPDKKPLLVFLDGSWRQAIKMFRKSPYLHTLSVLSIAPSQLATYALRKGSHEFQLGTAEVAALALEAAGERENGAALTAWFDLFVESSLLGRNRRQKEIIKPIELYINNFNDAVKKAASRS</sequence>
<protein>
    <recommendedName>
        <fullName evidence="1">tRNA-uridine aminocarboxypropyltransferase</fullName>
        <ecNumber evidence="1">2.5.1.25</ecNumber>
    </recommendedName>
</protein>
<dbReference type="GO" id="GO:0008033">
    <property type="term" value="P:tRNA processing"/>
    <property type="evidence" value="ECO:0007669"/>
    <property type="project" value="UniProtKB-KW"/>
</dbReference>
<dbReference type="Proteomes" id="UP000291106">
    <property type="component" value="Chromosome"/>
</dbReference>
<proteinExistence type="predicted"/>
<dbReference type="OrthoDB" id="370626at2"/>
<reference evidence="6 7" key="1">
    <citation type="submission" date="2019-02" db="EMBL/GenBank/DDBJ databases">
        <title>Shewanella sp. D4-2 isolated from Dokdo Island.</title>
        <authorList>
            <person name="Baek K."/>
        </authorList>
    </citation>
    <scope>NUCLEOTIDE SEQUENCE [LARGE SCALE GENOMIC DNA]</scope>
    <source>
        <strain evidence="6 7">D4-2</strain>
    </source>
</reference>
<organism evidence="6 7">
    <name type="scientific">Shewanella maritima</name>
    <dbReference type="NCBI Taxonomy" id="2520507"/>
    <lineage>
        <taxon>Bacteria</taxon>
        <taxon>Pseudomonadati</taxon>
        <taxon>Pseudomonadota</taxon>
        <taxon>Gammaproteobacteria</taxon>
        <taxon>Alteromonadales</taxon>
        <taxon>Shewanellaceae</taxon>
        <taxon>Shewanella</taxon>
    </lineage>
</organism>
<evidence type="ECO:0000313" key="6">
    <source>
        <dbReference type="EMBL" id="QBF81380.1"/>
    </source>
</evidence>
<evidence type="ECO:0000313" key="7">
    <source>
        <dbReference type="Proteomes" id="UP000291106"/>
    </source>
</evidence>
<evidence type="ECO:0000256" key="2">
    <source>
        <dbReference type="ARBA" id="ARBA00022679"/>
    </source>
</evidence>
<dbReference type="EC" id="2.5.1.25" evidence="1"/>
<dbReference type="Pfam" id="PF03942">
    <property type="entry name" value="DTW"/>
    <property type="match status" value="1"/>
</dbReference>
<dbReference type="GO" id="GO:0016432">
    <property type="term" value="F:tRNA-uridine aminocarboxypropyltransferase activity"/>
    <property type="evidence" value="ECO:0007669"/>
    <property type="project" value="UniProtKB-EC"/>
</dbReference>
<dbReference type="InterPro" id="IPR005636">
    <property type="entry name" value="DTW"/>
</dbReference>
<accession>A0A411PDD1</accession>
<dbReference type="KEGG" id="smai:EXU30_00705"/>
<gene>
    <name evidence="6" type="ORF">EXU30_00705</name>
</gene>
<name>A0A411PDD1_9GAMM</name>
<dbReference type="PANTHER" id="PTHR21392:SF1">
    <property type="entry name" value="TRNA-URIDINE AMINOCARBOXYPROPYLTRANSFERASE"/>
    <property type="match status" value="1"/>
</dbReference>
<dbReference type="InterPro" id="IPR039262">
    <property type="entry name" value="DTWD2/TAPT"/>
</dbReference>
<evidence type="ECO:0000259" key="5">
    <source>
        <dbReference type="SMART" id="SM01144"/>
    </source>
</evidence>
<dbReference type="PANTHER" id="PTHR21392">
    <property type="entry name" value="TRNA-URIDINE AMINOCARBOXYPROPYLTRANSFERASE 2"/>
    <property type="match status" value="1"/>
</dbReference>
<dbReference type="SMART" id="SM01144">
    <property type="entry name" value="DTW"/>
    <property type="match status" value="1"/>
</dbReference>
<keyword evidence="2" id="KW-0808">Transferase</keyword>
<evidence type="ECO:0000256" key="4">
    <source>
        <dbReference type="ARBA" id="ARBA00022694"/>
    </source>
</evidence>
<keyword evidence="7" id="KW-1185">Reference proteome</keyword>
<keyword evidence="4" id="KW-0819">tRNA processing</keyword>
<evidence type="ECO:0000256" key="3">
    <source>
        <dbReference type="ARBA" id="ARBA00022691"/>
    </source>
</evidence>
<dbReference type="EMBL" id="CP036200">
    <property type="protein sequence ID" value="QBF81380.1"/>
    <property type="molecule type" value="Genomic_DNA"/>
</dbReference>
<evidence type="ECO:0000256" key="1">
    <source>
        <dbReference type="ARBA" id="ARBA00012386"/>
    </source>
</evidence>